<dbReference type="GO" id="GO:0008168">
    <property type="term" value="F:methyltransferase activity"/>
    <property type="evidence" value="ECO:0007669"/>
    <property type="project" value="UniProtKB-KW"/>
</dbReference>
<dbReference type="InterPro" id="IPR002877">
    <property type="entry name" value="RNA_MeTrfase_FtsJ_dom"/>
</dbReference>
<keyword evidence="2" id="KW-0808">Transferase</keyword>
<evidence type="ECO:0000259" key="1">
    <source>
        <dbReference type="Pfam" id="PF01728"/>
    </source>
</evidence>
<keyword evidence="2" id="KW-0489">Methyltransferase</keyword>
<dbReference type="PANTHER" id="PTHR37524:SF2">
    <property type="entry name" value="RIBOSOMAL RNA METHYLTRANSFERASE FTSJ DOMAIN-CONTAINING PROTEIN"/>
    <property type="match status" value="1"/>
</dbReference>
<feature type="domain" description="Ribosomal RNA methyltransferase FtsJ" evidence="1">
    <location>
        <begin position="183"/>
        <end position="270"/>
    </location>
</feature>
<dbReference type="PANTHER" id="PTHR37524">
    <property type="entry name" value="RIBOSOMAL RNA LARGE SUBUNIT METHYLTRANSFERASE M"/>
    <property type="match status" value="1"/>
</dbReference>
<dbReference type="EMBL" id="JPWB01000004">
    <property type="protein sequence ID" value="RCK22208.1"/>
    <property type="molecule type" value="Genomic_DNA"/>
</dbReference>
<dbReference type="Gene3D" id="3.40.50.150">
    <property type="entry name" value="Vaccinia Virus protein VP39"/>
    <property type="match status" value="1"/>
</dbReference>
<protein>
    <submittedName>
        <fullName evidence="2">Methyltransferase</fullName>
    </submittedName>
</protein>
<dbReference type="SUPFAM" id="SSF53335">
    <property type="entry name" value="S-adenosyl-L-methionine-dependent methyltransferases"/>
    <property type="match status" value="1"/>
</dbReference>
<evidence type="ECO:0000313" key="3">
    <source>
        <dbReference type="Proteomes" id="UP000253061"/>
    </source>
</evidence>
<gene>
    <name evidence="2" type="ORF">TH6_11090</name>
</gene>
<proteinExistence type="predicted"/>
<accession>A0A367VAF7</accession>
<comment type="caution">
    <text evidence="2">The sequence shown here is derived from an EMBL/GenBank/DDBJ whole genome shotgun (WGS) entry which is preliminary data.</text>
</comment>
<organism evidence="2 3">
    <name type="scientific">Thalassospira profundimaris</name>
    <dbReference type="NCBI Taxonomy" id="502049"/>
    <lineage>
        <taxon>Bacteria</taxon>
        <taxon>Pseudomonadati</taxon>
        <taxon>Pseudomonadota</taxon>
        <taxon>Alphaproteobacteria</taxon>
        <taxon>Rhodospirillales</taxon>
        <taxon>Thalassospiraceae</taxon>
        <taxon>Thalassospira</taxon>
    </lineage>
</organism>
<sequence>MQLSRFFIGSKRRKSRPMMENTQTFDTPDGIDAVIEPMDATGYLAPVGFEDQLEAELGDVIERHDRLMFAPGPERRVFWAQNVWRNPVRIAIPSIKGAAKILKFNQRNWALFKFDHFSRAKLIESHLPHVSAKRQVFGEPAPTAPLGSWTLIDPDTIIAAADCSSPWKNGEIEFEEDKVTPPNRAYLKLWEAFTRLGAYPQAGDRTMDLGGSPGGWTWVLHEFGTDVISIDKARLDSKIANLPRVDFRQESAFGLNPDEVGYIDWLCSDVICYPDRLYQLVNQWMDAGMATNFICTIKLQGDTDYSAITQFADIPGSKVVHLYNNKHELTWMKVPGVTDQD</sequence>
<evidence type="ECO:0000313" key="2">
    <source>
        <dbReference type="EMBL" id="RCK22208.1"/>
    </source>
</evidence>
<dbReference type="AlphaFoldDB" id="A0A367VAF7"/>
<dbReference type="GO" id="GO:0032259">
    <property type="term" value="P:methylation"/>
    <property type="evidence" value="ECO:0007669"/>
    <property type="project" value="UniProtKB-KW"/>
</dbReference>
<dbReference type="InterPro" id="IPR029063">
    <property type="entry name" value="SAM-dependent_MTases_sf"/>
</dbReference>
<reference evidence="2 3" key="1">
    <citation type="submission" date="2014-07" db="EMBL/GenBank/DDBJ databases">
        <title>Draft genome sequence of Thalassospira profundimaris R8-17.</title>
        <authorList>
            <person name="Lai Q."/>
            <person name="Shao Z."/>
        </authorList>
    </citation>
    <scope>NUCLEOTIDE SEQUENCE [LARGE SCALE GENOMIC DNA]</scope>
    <source>
        <strain evidence="2 3">R8-17</strain>
    </source>
</reference>
<dbReference type="Proteomes" id="UP000253061">
    <property type="component" value="Unassembled WGS sequence"/>
</dbReference>
<dbReference type="Pfam" id="PF01728">
    <property type="entry name" value="FtsJ"/>
    <property type="match status" value="1"/>
</dbReference>
<name>A0A367VAF7_9PROT</name>